<evidence type="ECO:0000313" key="2">
    <source>
        <dbReference type="EMBL" id="GAA0173879.1"/>
    </source>
</evidence>
<protein>
    <submittedName>
        <fullName evidence="2">Uncharacterized protein</fullName>
    </submittedName>
</protein>
<evidence type="ECO:0000313" key="3">
    <source>
        <dbReference type="Proteomes" id="UP001454036"/>
    </source>
</evidence>
<feature type="compositionally biased region" description="Polar residues" evidence="1">
    <location>
        <begin position="270"/>
        <end position="279"/>
    </location>
</feature>
<evidence type="ECO:0000256" key="1">
    <source>
        <dbReference type="SAM" id="MobiDB-lite"/>
    </source>
</evidence>
<reference evidence="2 3" key="1">
    <citation type="submission" date="2024-01" db="EMBL/GenBank/DDBJ databases">
        <title>The complete chloroplast genome sequence of Lithospermum erythrorhizon: insights into the phylogenetic relationship among Boraginaceae species and the maternal lineages of purple gromwells.</title>
        <authorList>
            <person name="Okada T."/>
            <person name="Watanabe K."/>
        </authorList>
    </citation>
    <scope>NUCLEOTIDE SEQUENCE [LARGE SCALE GENOMIC DNA]</scope>
</reference>
<gene>
    <name evidence="2" type="ORF">LIER_27389</name>
</gene>
<dbReference type="EMBL" id="BAABME010008804">
    <property type="protein sequence ID" value="GAA0173879.1"/>
    <property type="molecule type" value="Genomic_DNA"/>
</dbReference>
<name>A0AAV3RBW6_LITER</name>
<dbReference type="AlphaFoldDB" id="A0AAV3RBW6"/>
<proteinExistence type="predicted"/>
<keyword evidence="3" id="KW-1185">Reference proteome</keyword>
<feature type="region of interest" description="Disordered" evidence="1">
    <location>
        <begin position="171"/>
        <end position="279"/>
    </location>
</feature>
<sequence>MVKTQRGVNASEKATKGKKGIGTNEDASMVIEPPVVYKEAQKAKGRKSKTPASTKESHDEIHAEEDVIGEEVAPIVEEGVNDSSRAEMSEVADVSDPPTNPSVEDTMGKTAEPSAMSDKSTGDVGKDIPEGDDVNVSHADKVVTDGVKIPKPVTAKAAGKGVIPSVFDTNDEIARSMERPTAGEGVDDTLDANIQEVIPKDAGQKKKSKKRKHKRSADVGESSEPKKKLSKEERKDKRERKAERKAKMAAEEEADVHEEAEDHVREQEVPQGNNVEEEA</sequence>
<feature type="compositionally biased region" description="Basic and acidic residues" evidence="1">
    <location>
        <begin position="223"/>
        <end position="250"/>
    </location>
</feature>
<feature type="compositionally biased region" description="Basic residues" evidence="1">
    <location>
        <begin position="205"/>
        <end position="215"/>
    </location>
</feature>
<organism evidence="2 3">
    <name type="scientific">Lithospermum erythrorhizon</name>
    <name type="common">Purple gromwell</name>
    <name type="synonym">Lithospermum officinale var. erythrorhizon</name>
    <dbReference type="NCBI Taxonomy" id="34254"/>
    <lineage>
        <taxon>Eukaryota</taxon>
        <taxon>Viridiplantae</taxon>
        <taxon>Streptophyta</taxon>
        <taxon>Embryophyta</taxon>
        <taxon>Tracheophyta</taxon>
        <taxon>Spermatophyta</taxon>
        <taxon>Magnoliopsida</taxon>
        <taxon>eudicotyledons</taxon>
        <taxon>Gunneridae</taxon>
        <taxon>Pentapetalae</taxon>
        <taxon>asterids</taxon>
        <taxon>lamiids</taxon>
        <taxon>Boraginales</taxon>
        <taxon>Boraginaceae</taxon>
        <taxon>Boraginoideae</taxon>
        <taxon>Lithospermeae</taxon>
        <taxon>Lithospermum</taxon>
    </lineage>
</organism>
<accession>A0AAV3RBW6</accession>
<feature type="compositionally biased region" description="Basic and acidic residues" evidence="1">
    <location>
        <begin position="120"/>
        <end position="129"/>
    </location>
</feature>
<feature type="region of interest" description="Disordered" evidence="1">
    <location>
        <begin position="1"/>
        <end position="139"/>
    </location>
</feature>
<comment type="caution">
    <text evidence="2">The sequence shown here is derived from an EMBL/GenBank/DDBJ whole genome shotgun (WGS) entry which is preliminary data.</text>
</comment>
<feature type="compositionally biased region" description="Basic and acidic residues" evidence="1">
    <location>
        <begin position="55"/>
        <end position="65"/>
    </location>
</feature>
<dbReference type="Proteomes" id="UP001454036">
    <property type="component" value="Unassembled WGS sequence"/>
</dbReference>